<dbReference type="Proteomes" id="UP001210528">
    <property type="component" value="Unassembled WGS sequence"/>
</dbReference>
<dbReference type="EMBL" id="JAQLUK010000060">
    <property type="protein sequence ID" value="MDB2294162.1"/>
    <property type="molecule type" value="Genomic_DNA"/>
</dbReference>
<feature type="domain" description="HVO-0513-like N-terminal" evidence="4">
    <location>
        <begin position="20"/>
        <end position="153"/>
    </location>
</feature>
<name>A0ABT4Z878_HALEZ</name>
<keyword evidence="2" id="KW-0804">Transcription</keyword>
<evidence type="ECO:0000256" key="1">
    <source>
        <dbReference type="ARBA" id="ARBA00023015"/>
    </source>
</evidence>
<keyword evidence="6" id="KW-1185">Reference proteome</keyword>
<reference evidence="5 6" key="1">
    <citation type="submission" date="2023-01" db="EMBL/GenBank/DDBJ databases">
        <title>Halorubrum ezzemoulense from Santa Pola, Spain.</title>
        <authorList>
            <person name="Feng Y."/>
            <person name="Louyakis A.S."/>
            <person name="Gogarten J.P."/>
        </authorList>
    </citation>
    <scope>NUCLEOTIDE SEQUENCE [LARGE SCALE GENOMIC DNA]</scope>
    <source>
        <strain evidence="5 6">AMM015</strain>
    </source>
</reference>
<protein>
    <submittedName>
        <fullName evidence="5">Helix-turn-helix domain-containing protein</fullName>
    </submittedName>
</protein>
<dbReference type="InterPro" id="IPR056493">
    <property type="entry name" value="HVO_0513_N"/>
</dbReference>
<keyword evidence="1" id="KW-0805">Transcription regulation</keyword>
<dbReference type="RefSeq" id="WP_271970630.1">
    <property type="nucleotide sequence ID" value="NZ_JAQLUK010000060.1"/>
</dbReference>
<accession>A0ABT4Z878</accession>
<comment type="caution">
    <text evidence="5">The sequence shown here is derived from an EMBL/GenBank/DDBJ whole genome shotgun (WGS) entry which is preliminary data.</text>
</comment>
<feature type="domain" description="HTH bat-type" evidence="3">
    <location>
        <begin position="164"/>
        <end position="215"/>
    </location>
</feature>
<organism evidence="5 6">
    <name type="scientific">Halorubrum ezzemoulense</name>
    <name type="common">Halorubrum chaoviator</name>
    <dbReference type="NCBI Taxonomy" id="337243"/>
    <lineage>
        <taxon>Archaea</taxon>
        <taxon>Methanobacteriati</taxon>
        <taxon>Methanobacteriota</taxon>
        <taxon>Stenosarchaea group</taxon>
        <taxon>Halobacteria</taxon>
        <taxon>Halobacteriales</taxon>
        <taxon>Haloferacaceae</taxon>
        <taxon>Halorubrum</taxon>
    </lineage>
</organism>
<evidence type="ECO:0000256" key="2">
    <source>
        <dbReference type="ARBA" id="ARBA00023163"/>
    </source>
</evidence>
<evidence type="ECO:0000259" key="3">
    <source>
        <dbReference type="Pfam" id="PF04967"/>
    </source>
</evidence>
<evidence type="ECO:0000313" key="5">
    <source>
        <dbReference type="EMBL" id="MDB2294162.1"/>
    </source>
</evidence>
<dbReference type="Pfam" id="PF04967">
    <property type="entry name" value="HTH_10"/>
    <property type="match status" value="1"/>
</dbReference>
<gene>
    <name evidence="5" type="ORF">PM085_18235</name>
</gene>
<dbReference type="PANTHER" id="PTHR34236:SF1">
    <property type="entry name" value="DIMETHYL SULFOXIDE REDUCTASE TRANSCRIPTIONAL ACTIVATOR"/>
    <property type="match status" value="1"/>
</dbReference>
<sequence>MEGDVQYCYLEFQPDQEWFQPAHKQVVAKPAVTHELIHQTNLLDDGTAVVLFEIVGDVDRITALLEEHFVALKYQLIVRDDSVFVYAHFRTNETIYELLRMFDQHEIVMDPPMIYTEYGALKVTVVGSKEIVAQAIEEVDADVSFTLTRTGSYQPYQRSLFSLLTPKQQETLKTAIECGYYRDPREATYEDLAAELDCAVGTVGEHLRKCEAKLLSRLVP</sequence>
<evidence type="ECO:0000313" key="6">
    <source>
        <dbReference type="Proteomes" id="UP001210528"/>
    </source>
</evidence>
<proteinExistence type="predicted"/>
<dbReference type="PANTHER" id="PTHR34236">
    <property type="entry name" value="DIMETHYL SULFOXIDE REDUCTASE TRANSCRIPTIONAL ACTIVATOR"/>
    <property type="match status" value="1"/>
</dbReference>
<dbReference type="InterPro" id="IPR007050">
    <property type="entry name" value="HTH_bacterioopsin"/>
</dbReference>
<dbReference type="Gene3D" id="1.10.10.10">
    <property type="entry name" value="Winged helix-like DNA-binding domain superfamily/Winged helix DNA-binding domain"/>
    <property type="match status" value="1"/>
</dbReference>
<dbReference type="Pfam" id="PF24278">
    <property type="entry name" value="HVO_0513_N"/>
    <property type="match status" value="1"/>
</dbReference>
<evidence type="ECO:0000259" key="4">
    <source>
        <dbReference type="Pfam" id="PF24278"/>
    </source>
</evidence>
<dbReference type="InterPro" id="IPR036388">
    <property type="entry name" value="WH-like_DNA-bd_sf"/>
</dbReference>